<accession>A0ABZ1NAS8</accession>
<evidence type="ECO:0000259" key="1">
    <source>
        <dbReference type="Pfam" id="PF06527"/>
    </source>
</evidence>
<dbReference type="InterPro" id="IPR036388">
    <property type="entry name" value="WH-like_DNA-bd_sf"/>
</dbReference>
<dbReference type="RefSeq" id="WP_405148988.1">
    <property type="nucleotide sequence ID" value="NZ_CP109527.1"/>
</dbReference>
<dbReference type="InterPro" id="IPR009492">
    <property type="entry name" value="TniQ"/>
</dbReference>
<gene>
    <name evidence="2" type="ORF">OG308_03200</name>
</gene>
<keyword evidence="3" id="KW-1185">Reference proteome</keyword>
<dbReference type="Gene3D" id="1.10.10.10">
    <property type="entry name" value="Winged helix-like DNA-binding domain superfamily/Winged helix DNA-binding domain"/>
    <property type="match status" value="1"/>
</dbReference>
<sequence length="715" mass="79558">MIPIVPELLADESLDSWVEHIADLNHCLPRAITRLNDAHNADHSAALTRIASDEVLQTLNHVTRVPYMQLERATLRRYAGAGLSHTPGRHAGEGTWSQMAGTKYCPRCLQENDLRWLLPWHLRWCGICDRHQVLLAERCPICGQIPRTSRTHHPRRRAVPMSVWRLKHCPSGCATEILSTAPTLPIDTDSPTYRCHEWLTNLIADGSARPGYADGALLSAETILTDATVLTRQALHAMTYTDGIGTIDGVDPGQWIEWLTADDFAPTRVGRGGVAKVGTAQFLIAQTAAISILMTPETRQAERPAWFDQPRIRQAVDYLRRSTGPSASAHFERWLGWQREQQRRTPVTGLSDALGRRRTAHAFRSLRCAVPDALDPLHLPACIWRTVRNHAPEMPDRVERMFPITAPIAIAALGRTPEYGALAAHFGIACSEREIRLALDHLVVNEKGGTLEYLISLHDHLKISPPPIDYRRRRHLFPVPSDIGRNHTRQLARIAEAYLTDAFTWKIQRYVWQLLTGADPLITTGAALLHGPAAYAYRRFVLAMPDDVQDKAGQIAQRLLLHHRIGEPVSYRPVYDIDTQSWVPGGREEHYLPDIGRSDLRRSSHSLAIAASMAGNFEELVHLALAGERATARRLVRFVDTADASSVTAAAQTTGVLRTQINREMGFLTAALGVDLFNHGSPSHPRTLTRTGRQLLHEASRNIDALRAVAAGAEP</sequence>
<name>A0ABZ1NAS8_9NOCA</name>
<dbReference type="Pfam" id="PF06527">
    <property type="entry name" value="TniQ"/>
    <property type="match status" value="1"/>
</dbReference>
<protein>
    <submittedName>
        <fullName evidence="2">TniQ family protein</fullName>
    </submittedName>
</protein>
<dbReference type="EMBL" id="CP109527">
    <property type="protein sequence ID" value="WTY36913.1"/>
    <property type="molecule type" value="Genomic_DNA"/>
</dbReference>
<proteinExistence type="predicted"/>
<reference evidence="2 3" key="1">
    <citation type="submission" date="2022-10" db="EMBL/GenBank/DDBJ databases">
        <title>The complete genomes of actinobacterial strains from the NBC collection.</title>
        <authorList>
            <person name="Joergensen T.S."/>
            <person name="Alvarez Arevalo M."/>
            <person name="Sterndorff E.B."/>
            <person name="Faurdal D."/>
            <person name="Vuksanovic O."/>
            <person name="Mourched A.-S."/>
            <person name="Charusanti P."/>
            <person name="Shaw S."/>
            <person name="Blin K."/>
            <person name="Weber T."/>
        </authorList>
    </citation>
    <scope>NUCLEOTIDE SEQUENCE [LARGE SCALE GENOMIC DNA]</scope>
    <source>
        <strain evidence="2 3">NBC_01413</strain>
    </source>
</reference>
<organism evidence="2 3">
    <name type="scientific">Nocardia salmonicida</name>
    <dbReference type="NCBI Taxonomy" id="53431"/>
    <lineage>
        <taxon>Bacteria</taxon>
        <taxon>Bacillati</taxon>
        <taxon>Actinomycetota</taxon>
        <taxon>Actinomycetes</taxon>
        <taxon>Mycobacteriales</taxon>
        <taxon>Nocardiaceae</taxon>
        <taxon>Nocardia</taxon>
    </lineage>
</organism>
<evidence type="ECO:0000313" key="3">
    <source>
        <dbReference type="Proteomes" id="UP001621418"/>
    </source>
</evidence>
<dbReference type="SUPFAM" id="SSF46785">
    <property type="entry name" value="Winged helix' DNA-binding domain"/>
    <property type="match status" value="1"/>
</dbReference>
<feature type="domain" description="TniQ" evidence="1">
    <location>
        <begin position="3"/>
        <end position="135"/>
    </location>
</feature>
<dbReference type="Proteomes" id="UP001621418">
    <property type="component" value="Chromosome"/>
</dbReference>
<dbReference type="InterPro" id="IPR036390">
    <property type="entry name" value="WH_DNA-bd_sf"/>
</dbReference>
<evidence type="ECO:0000313" key="2">
    <source>
        <dbReference type="EMBL" id="WTY36913.1"/>
    </source>
</evidence>